<dbReference type="Pfam" id="PF02445">
    <property type="entry name" value="NadA"/>
    <property type="match status" value="1"/>
</dbReference>
<dbReference type="InterPro" id="IPR036094">
    <property type="entry name" value="NadA_sf"/>
</dbReference>
<dbReference type="HAMAP" id="MF_00568">
    <property type="entry name" value="NadA_type2"/>
    <property type="match status" value="1"/>
</dbReference>
<keyword evidence="5 9" id="KW-0808">Transferase</keyword>
<dbReference type="PANTHER" id="PTHR30573:SF0">
    <property type="entry name" value="QUINOLINATE SYNTHASE, CHLOROPLASTIC"/>
    <property type="match status" value="1"/>
</dbReference>
<comment type="caution">
    <text evidence="10">The sequence shown here is derived from an EMBL/GenBank/DDBJ whole genome shotgun (WGS) entry which is preliminary data.</text>
</comment>
<comment type="subcellular location">
    <subcellularLocation>
        <location evidence="9">Cytoplasm</location>
    </subcellularLocation>
</comment>
<dbReference type="UniPathway" id="UPA00253">
    <property type="reaction ID" value="UER00327"/>
</dbReference>
<comment type="pathway">
    <text evidence="1 9">Cofactor biosynthesis; NAD(+) biosynthesis; quinolinate from iminoaspartate: step 1/1.</text>
</comment>
<evidence type="ECO:0000256" key="5">
    <source>
        <dbReference type="ARBA" id="ARBA00022679"/>
    </source>
</evidence>
<evidence type="ECO:0000256" key="1">
    <source>
        <dbReference type="ARBA" id="ARBA00005065"/>
    </source>
</evidence>
<feature type="binding site" evidence="9">
    <location>
        <position position="284"/>
    </location>
    <ligand>
        <name>iminosuccinate</name>
        <dbReference type="ChEBI" id="CHEBI:77875"/>
    </ligand>
</feature>
<reference evidence="10 11" key="1">
    <citation type="submission" date="2020-05" db="EMBL/GenBank/DDBJ databases">
        <title>Parvularcula mediterraneae sp. nov., isolated from polypropylene straw from shallow seawater of the seashore of Laganas in Zakynthos island, Greece.</title>
        <authorList>
            <person name="Szabo I."/>
            <person name="Al-Omari J."/>
            <person name="Rado J."/>
            <person name="Szerdahelyi G.S."/>
        </authorList>
    </citation>
    <scope>NUCLEOTIDE SEQUENCE [LARGE SCALE GENOMIC DNA]</scope>
    <source>
        <strain evidence="10 11">ZS-1/3</strain>
    </source>
</reference>
<proteinExistence type="inferred from homology"/>
<keyword evidence="3 9" id="KW-0004">4Fe-4S</keyword>
<keyword evidence="6 9" id="KW-0479">Metal-binding</keyword>
<feature type="binding site" evidence="9">
    <location>
        <position position="327"/>
    </location>
    <ligand>
        <name>[4Fe-4S] cluster</name>
        <dbReference type="ChEBI" id="CHEBI:49883"/>
    </ligand>
</feature>
<dbReference type="GO" id="GO:0034628">
    <property type="term" value="P:'de novo' NAD+ biosynthetic process from L-aspartate"/>
    <property type="evidence" value="ECO:0007669"/>
    <property type="project" value="TreeGrafter"/>
</dbReference>
<evidence type="ECO:0000256" key="8">
    <source>
        <dbReference type="ARBA" id="ARBA00023014"/>
    </source>
</evidence>
<feature type="binding site" evidence="9">
    <location>
        <begin position="178"/>
        <end position="180"/>
    </location>
    <ligand>
        <name>iminosuccinate</name>
        <dbReference type="ChEBI" id="CHEBI:77875"/>
    </ligand>
</feature>
<feature type="binding site" evidence="9">
    <location>
        <begin position="267"/>
        <end position="269"/>
    </location>
    <ligand>
        <name>iminosuccinate</name>
        <dbReference type="ChEBI" id="CHEBI:77875"/>
    </ligand>
</feature>
<evidence type="ECO:0000256" key="6">
    <source>
        <dbReference type="ARBA" id="ARBA00022723"/>
    </source>
</evidence>
<feature type="binding site" evidence="9">
    <location>
        <position position="195"/>
    </location>
    <ligand>
        <name>iminosuccinate</name>
        <dbReference type="ChEBI" id="CHEBI:77875"/>
    </ligand>
</feature>
<feature type="binding site" evidence="9">
    <location>
        <position position="107"/>
    </location>
    <ligand>
        <name>iminosuccinate</name>
        <dbReference type="ChEBI" id="CHEBI:77875"/>
    </ligand>
</feature>
<organism evidence="10 11">
    <name type="scientific">Parvularcula mediterranea</name>
    <dbReference type="NCBI Taxonomy" id="2732508"/>
    <lineage>
        <taxon>Bacteria</taxon>
        <taxon>Pseudomonadati</taxon>
        <taxon>Pseudomonadota</taxon>
        <taxon>Alphaproteobacteria</taxon>
        <taxon>Parvularculales</taxon>
        <taxon>Parvularculaceae</taxon>
        <taxon>Parvularcula</taxon>
    </lineage>
</organism>
<dbReference type="EMBL" id="JABFCX010000002">
    <property type="protein sequence ID" value="NNU15341.1"/>
    <property type="molecule type" value="Genomic_DNA"/>
</dbReference>
<keyword evidence="8 9" id="KW-0411">Iron-sulfur</keyword>
<keyword evidence="4 9" id="KW-0662">Pyridine nucleotide biosynthesis</keyword>
<comment type="cofactor">
    <cofactor evidence="9">
        <name>[4Fe-4S] cluster</name>
        <dbReference type="ChEBI" id="CHEBI:49883"/>
    </cofactor>
    <text evidence="9">Binds 1 [4Fe-4S] cluster per subunit.</text>
</comment>
<dbReference type="AlphaFoldDB" id="A0A7Y3RKQ9"/>
<feature type="binding site" evidence="9">
    <location>
        <position position="241"/>
    </location>
    <ligand>
        <name>[4Fe-4S] cluster</name>
        <dbReference type="ChEBI" id="CHEBI:49883"/>
    </ligand>
</feature>
<dbReference type="NCBIfam" id="NF006878">
    <property type="entry name" value="PRK09375.1-2"/>
    <property type="match status" value="1"/>
</dbReference>
<accession>A0A7Y3RKQ9</accession>
<dbReference type="GO" id="GO:0046872">
    <property type="term" value="F:metal ion binding"/>
    <property type="evidence" value="ECO:0007669"/>
    <property type="project" value="UniProtKB-KW"/>
</dbReference>
<dbReference type="SUPFAM" id="SSF142754">
    <property type="entry name" value="NadA-like"/>
    <property type="match status" value="1"/>
</dbReference>
<evidence type="ECO:0000256" key="2">
    <source>
        <dbReference type="ARBA" id="ARBA00012669"/>
    </source>
</evidence>
<evidence type="ECO:0000313" key="11">
    <source>
        <dbReference type="Proteomes" id="UP000536835"/>
    </source>
</evidence>
<gene>
    <name evidence="9 10" type="primary">nadA</name>
    <name evidence="10" type="ORF">HK107_03245</name>
</gene>
<dbReference type="Proteomes" id="UP000536835">
    <property type="component" value="Unassembled WGS sequence"/>
</dbReference>
<dbReference type="GO" id="GO:0008987">
    <property type="term" value="F:quinolinate synthetase A activity"/>
    <property type="evidence" value="ECO:0007669"/>
    <property type="project" value="UniProtKB-UniRule"/>
</dbReference>
<evidence type="ECO:0000256" key="9">
    <source>
        <dbReference type="HAMAP-Rule" id="MF_00568"/>
    </source>
</evidence>
<feature type="binding site" evidence="9">
    <location>
        <position position="89"/>
    </location>
    <ligand>
        <name>iminosuccinate</name>
        <dbReference type="ChEBI" id="CHEBI:77875"/>
    </ligand>
</feature>
<dbReference type="NCBIfam" id="TIGR00550">
    <property type="entry name" value="nadA"/>
    <property type="match status" value="1"/>
</dbReference>
<dbReference type="NCBIfam" id="NF006879">
    <property type="entry name" value="PRK09375.1-4"/>
    <property type="match status" value="1"/>
</dbReference>
<dbReference type="Gene3D" id="3.40.50.10800">
    <property type="entry name" value="NadA-like"/>
    <property type="match status" value="3"/>
</dbReference>
<evidence type="ECO:0000256" key="4">
    <source>
        <dbReference type="ARBA" id="ARBA00022642"/>
    </source>
</evidence>
<comment type="catalytic activity">
    <reaction evidence="9">
        <text>iminosuccinate + dihydroxyacetone phosphate = quinolinate + phosphate + 2 H2O + H(+)</text>
        <dbReference type="Rhea" id="RHEA:25888"/>
        <dbReference type="ChEBI" id="CHEBI:15377"/>
        <dbReference type="ChEBI" id="CHEBI:15378"/>
        <dbReference type="ChEBI" id="CHEBI:29959"/>
        <dbReference type="ChEBI" id="CHEBI:43474"/>
        <dbReference type="ChEBI" id="CHEBI:57642"/>
        <dbReference type="ChEBI" id="CHEBI:77875"/>
        <dbReference type="EC" id="2.5.1.72"/>
    </reaction>
</comment>
<evidence type="ECO:0000256" key="3">
    <source>
        <dbReference type="ARBA" id="ARBA00022485"/>
    </source>
</evidence>
<protein>
    <recommendedName>
        <fullName evidence="2 9">Quinolinate synthase</fullName>
        <ecNumber evidence="2 9">2.5.1.72</ecNumber>
    </recommendedName>
</protein>
<keyword evidence="11" id="KW-1185">Reference proteome</keyword>
<feature type="binding site" evidence="9">
    <location>
        <position position="152"/>
    </location>
    <ligand>
        <name>[4Fe-4S] cluster</name>
        <dbReference type="ChEBI" id="CHEBI:49883"/>
    </ligand>
</feature>
<dbReference type="GO" id="GO:0005829">
    <property type="term" value="C:cytosol"/>
    <property type="evidence" value="ECO:0007669"/>
    <property type="project" value="TreeGrafter"/>
</dbReference>
<evidence type="ECO:0000313" key="10">
    <source>
        <dbReference type="EMBL" id="NNU15341.1"/>
    </source>
</evidence>
<keyword evidence="7 9" id="KW-0408">Iron</keyword>
<comment type="function">
    <text evidence="9">Catalyzes the condensation of iminoaspartate with dihydroxyacetone phosphate to form quinolinate.</text>
</comment>
<dbReference type="InterPro" id="IPR023066">
    <property type="entry name" value="Quinolinate_synth_type2"/>
</dbReference>
<dbReference type="EC" id="2.5.1.72" evidence="2 9"/>
<keyword evidence="9" id="KW-0963">Cytoplasm</keyword>
<dbReference type="GO" id="GO:0051539">
    <property type="term" value="F:4 iron, 4 sulfur cluster binding"/>
    <property type="evidence" value="ECO:0007669"/>
    <property type="project" value="UniProtKB-KW"/>
</dbReference>
<dbReference type="PANTHER" id="PTHR30573">
    <property type="entry name" value="QUINOLINATE SYNTHETASE A"/>
    <property type="match status" value="1"/>
</dbReference>
<dbReference type="InterPro" id="IPR003473">
    <property type="entry name" value="NadA"/>
</dbReference>
<sequence length="392" mass="42946">MTFRLRKTLVEHKARSHILAVSKRRSPVAMAAFETGTETRTPEEVRALTDHLYPLVSARIPRFEWDLMAPVIARINELKAEKGAVILAHNYMTPEIFACVGDIRGDSLQLAREAAETTAPVIVQAGVHFMAETSKILAPEKTVLIPSMEAGCSLASSITGADVRLLKERYPGVPVVTYVNTTAEVKAETDICCTSSNAVQVVEHICEEFGTDQVILIPDQYLAKNVARMTDKKVITWAGSCEVHEQFTADDIKEMRDANPGVVVLAHPECPPDVLQEADYAGSTAAMSGYVAKEQPRQVVLITECSMSDNVALENPDVEFVRPCNLCPHMKRITLEGIQMALETMTHEVTVDPVIAARAREAVERMIALPSPSFPAAFDRGHGGDVISVEQR</sequence>
<name>A0A7Y3RKQ9_9PROT</name>
<comment type="similarity">
    <text evidence="9">Belongs to the quinolinate synthase family. Type 2 subfamily.</text>
</comment>
<evidence type="ECO:0000256" key="7">
    <source>
        <dbReference type="ARBA" id="ARBA00023004"/>
    </source>
</evidence>